<evidence type="ECO:0000313" key="3">
    <source>
        <dbReference type="EMBL" id="CAE0705248.1"/>
    </source>
</evidence>
<feature type="compositionally biased region" description="Basic and acidic residues" evidence="1">
    <location>
        <begin position="80"/>
        <end position="135"/>
    </location>
</feature>
<evidence type="ECO:0000256" key="2">
    <source>
        <dbReference type="SAM" id="SignalP"/>
    </source>
</evidence>
<feature type="chain" id="PRO_5031252435" evidence="2">
    <location>
        <begin position="17"/>
        <end position="164"/>
    </location>
</feature>
<protein>
    <submittedName>
        <fullName evidence="3">Uncharacterized protein</fullName>
    </submittedName>
</protein>
<sequence>MRAALLLLGCLSSTQAGLWGKTEKKKKRRKAPDPHRFDGEMRREWCTKERRNSDLCRSRDMELWVDTHDFWLMHENYCEDEKRADRPPCIRLERSPKSPRSTTRENRDRRERWSYGPREPRLPHHPEDEGWDRDNAGPGRRRHSGPREGETEPTRAHPYVKPEL</sequence>
<dbReference type="AlphaFoldDB" id="A0A7S4A6T4"/>
<proteinExistence type="predicted"/>
<keyword evidence="2" id="KW-0732">Signal</keyword>
<evidence type="ECO:0000256" key="1">
    <source>
        <dbReference type="SAM" id="MobiDB-lite"/>
    </source>
</evidence>
<name>A0A7S4A6T4_9STRA</name>
<feature type="signal peptide" evidence="2">
    <location>
        <begin position="1"/>
        <end position="16"/>
    </location>
</feature>
<dbReference type="EMBL" id="HBIW01023987">
    <property type="protein sequence ID" value="CAE0705248.1"/>
    <property type="molecule type" value="Transcribed_RNA"/>
</dbReference>
<feature type="region of interest" description="Disordered" evidence="1">
    <location>
        <begin position="80"/>
        <end position="164"/>
    </location>
</feature>
<organism evidence="3">
    <name type="scientific">Pelagomonas calceolata</name>
    <dbReference type="NCBI Taxonomy" id="35677"/>
    <lineage>
        <taxon>Eukaryota</taxon>
        <taxon>Sar</taxon>
        <taxon>Stramenopiles</taxon>
        <taxon>Ochrophyta</taxon>
        <taxon>Pelagophyceae</taxon>
        <taxon>Pelagomonadales</taxon>
        <taxon>Pelagomonadaceae</taxon>
        <taxon>Pelagomonas</taxon>
    </lineage>
</organism>
<feature type="compositionally biased region" description="Basic and acidic residues" evidence="1">
    <location>
        <begin position="145"/>
        <end position="164"/>
    </location>
</feature>
<accession>A0A7S4A6T4</accession>
<reference evidence="3" key="1">
    <citation type="submission" date="2021-01" db="EMBL/GenBank/DDBJ databases">
        <authorList>
            <person name="Corre E."/>
            <person name="Pelletier E."/>
            <person name="Niang G."/>
            <person name="Scheremetjew M."/>
            <person name="Finn R."/>
            <person name="Kale V."/>
            <person name="Holt S."/>
            <person name="Cochrane G."/>
            <person name="Meng A."/>
            <person name="Brown T."/>
            <person name="Cohen L."/>
        </authorList>
    </citation>
    <scope>NUCLEOTIDE SEQUENCE</scope>
    <source>
        <strain evidence="3">CCMP1756</strain>
    </source>
</reference>
<gene>
    <name evidence="3" type="ORF">PCAL00307_LOCUS20696</name>
</gene>